<comment type="caution">
    <text evidence="2">The sequence shown here is derived from an EMBL/GenBank/DDBJ whole genome shotgun (WGS) entry which is preliminary data.</text>
</comment>
<proteinExistence type="predicted"/>
<dbReference type="Pfam" id="PF11906">
    <property type="entry name" value="DUF3426"/>
    <property type="match status" value="1"/>
</dbReference>
<sequence>MTDKQTRCPNCETIYKVSVTQLTVAQGMVCCPKCSTNFNALLHLLNPNAIEKTQNVKPQLIEQTPQIVNTPNHDHGAETHFLDIFDRKIENSNIDLRTYLNNLNYFNNEPLHSIPSLNLAQGIIDHANNQSSNSKSKLYYTSWGLINLALLIILLFQIVWFNPSLTDRYPLINRIFTQTCSILRCDTADQRYKHIVISNLKVKAIDNQQTQFTGQLTNDYSKSLELPFIKVLLKSHDNVVTTYIITPDEYLIESLIGIKRIPKNSPYPFKFVVTASRNTFDHYQLEVIHP</sequence>
<dbReference type="AlphaFoldDB" id="A0A3A8ESX9"/>
<gene>
    <name evidence="2" type="ORF">D7V20_11490</name>
</gene>
<dbReference type="EMBL" id="RAXT01000023">
    <property type="protein sequence ID" value="RKG37328.1"/>
    <property type="molecule type" value="Genomic_DNA"/>
</dbReference>
<name>A0A3A8ESX9_9GAMM</name>
<dbReference type="OrthoDB" id="5294582at2"/>
<accession>A0A3A8ESX9</accession>
<keyword evidence="3" id="KW-1185">Reference proteome</keyword>
<keyword evidence="1" id="KW-1133">Transmembrane helix</keyword>
<keyword evidence="1" id="KW-0472">Membrane</keyword>
<evidence type="ECO:0000256" key="1">
    <source>
        <dbReference type="SAM" id="Phobius"/>
    </source>
</evidence>
<dbReference type="InterPro" id="IPR011723">
    <property type="entry name" value="Znf/thioredoxin_put"/>
</dbReference>
<organism evidence="2 3">
    <name type="scientific">Acinetobacter rongchengensis</name>
    <dbReference type="NCBI Taxonomy" id="2419601"/>
    <lineage>
        <taxon>Bacteria</taxon>
        <taxon>Pseudomonadati</taxon>
        <taxon>Pseudomonadota</taxon>
        <taxon>Gammaproteobacteria</taxon>
        <taxon>Moraxellales</taxon>
        <taxon>Moraxellaceae</taxon>
        <taxon>Acinetobacter</taxon>
    </lineage>
</organism>
<protein>
    <submittedName>
        <fullName evidence="2">DUF3426 domain-containing protein</fullName>
    </submittedName>
</protein>
<dbReference type="Proteomes" id="UP000280405">
    <property type="component" value="Unassembled WGS sequence"/>
</dbReference>
<reference evidence="2 3" key="1">
    <citation type="submission" date="2018-09" db="EMBL/GenBank/DDBJ databases">
        <title>The draft genome of Acinetobacter spp. strains.</title>
        <authorList>
            <person name="Qin J."/>
            <person name="Feng Y."/>
            <person name="Zong Z."/>
        </authorList>
    </citation>
    <scope>NUCLEOTIDE SEQUENCE [LARGE SCALE GENOMIC DNA]</scope>
    <source>
        <strain evidence="2 3">WCHAc060115</strain>
    </source>
</reference>
<dbReference type="InterPro" id="IPR021834">
    <property type="entry name" value="DUF3426"/>
</dbReference>
<evidence type="ECO:0000313" key="3">
    <source>
        <dbReference type="Proteomes" id="UP000280405"/>
    </source>
</evidence>
<dbReference type="RefSeq" id="WP_120384422.1">
    <property type="nucleotide sequence ID" value="NZ_RAXT01000023.1"/>
</dbReference>
<dbReference type="NCBIfam" id="TIGR02098">
    <property type="entry name" value="MJ0042_CXXC"/>
    <property type="match status" value="1"/>
</dbReference>
<keyword evidence="1" id="KW-0812">Transmembrane</keyword>
<evidence type="ECO:0000313" key="2">
    <source>
        <dbReference type="EMBL" id="RKG37328.1"/>
    </source>
</evidence>
<feature type="transmembrane region" description="Helical" evidence="1">
    <location>
        <begin position="138"/>
        <end position="161"/>
    </location>
</feature>